<feature type="region of interest" description="Disordered" evidence="1">
    <location>
        <begin position="66"/>
        <end position="91"/>
    </location>
</feature>
<dbReference type="AlphaFoldDB" id="A0A813JJN5"/>
<reference evidence="2" key="1">
    <citation type="submission" date="2021-02" db="EMBL/GenBank/DDBJ databases">
        <authorList>
            <person name="Dougan E. K."/>
            <person name="Rhodes N."/>
            <person name="Thang M."/>
            <person name="Chan C."/>
        </authorList>
    </citation>
    <scope>NUCLEOTIDE SEQUENCE</scope>
</reference>
<proteinExistence type="predicted"/>
<dbReference type="EMBL" id="CAJNNW010025806">
    <property type="protein sequence ID" value="CAE8679844.1"/>
    <property type="molecule type" value="Genomic_DNA"/>
</dbReference>
<protein>
    <submittedName>
        <fullName evidence="2">Uncharacterized protein</fullName>
    </submittedName>
</protein>
<feature type="non-terminal residue" evidence="2">
    <location>
        <position position="1"/>
    </location>
</feature>
<name>A0A813JJN5_POLGL</name>
<comment type="caution">
    <text evidence="2">The sequence shown here is derived from an EMBL/GenBank/DDBJ whole genome shotgun (WGS) entry which is preliminary data.</text>
</comment>
<gene>
    <name evidence="2" type="ORF">PGLA2088_LOCUS21584</name>
</gene>
<organism evidence="2 3">
    <name type="scientific">Polarella glacialis</name>
    <name type="common">Dinoflagellate</name>
    <dbReference type="NCBI Taxonomy" id="89957"/>
    <lineage>
        <taxon>Eukaryota</taxon>
        <taxon>Sar</taxon>
        <taxon>Alveolata</taxon>
        <taxon>Dinophyceae</taxon>
        <taxon>Suessiales</taxon>
        <taxon>Suessiaceae</taxon>
        <taxon>Polarella</taxon>
    </lineage>
</organism>
<evidence type="ECO:0000313" key="3">
    <source>
        <dbReference type="Proteomes" id="UP000626109"/>
    </source>
</evidence>
<accession>A0A813JJN5</accession>
<evidence type="ECO:0000313" key="2">
    <source>
        <dbReference type="EMBL" id="CAE8679844.1"/>
    </source>
</evidence>
<feature type="compositionally biased region" description="Basic and acidic residues" evidence="1">
    <location>
        <begin position="74"/>
        <end position="83"/>
    </location>
</feature>
<dbReference type="Proteomes" id="UP000626109">
    <property type="component" value="Unassembled WGS sequence"/>
</dbReference>
<evidence type="ECO:0000256" key="1">
    <source>
        <dbReference type="SAM" id="MobiDB-lite"/>
    </source>
</evidence>
<sequence>CATFAKGNCKAIASTYVFKAQFAFNYARAQYIHHWGGGGGGSHYHSANTKQFQKGDKLRGVVARHSRQAAIRNGSDKNKEKQGTRQKLGFA</sequence>